<protein>
    <recommendedName>
        <fullName evidence="7">Glucose-6-phosphate 1-dehydrogenase</fullName>
        <shortName evidence="7">G6PD</shortName>
        <ecNumber evidence="7">1.1.1.49</ecNumber>
    </recommendedName>
</protein>
<dbReference type="RefSeq" id="WP_250827368.1">
    <property type="nucleotide sequence ID" value="NZ_JAMOIL010000012.1"/>
</dbReference>
<dbReference type="InterPro" id="IPR022674">
    <property type="entry name" value="G6P_DH_NAD-bd"/>
</dbReference>
<dbReference type="SUPFAM" id="SSF55347">
    <property type="entry name" value="Glyceraldehyde-3-phosphate dehydrogenase-like, C-terminal domain"/>
    <property type="match status" value="1"/>
</dbReference>
<comment type="caution">
    <text evidence="7">Lacks conserved residue(s) required for the propagation of feature annotation.</text>
</comment>
<dbReference type="PANTHER" id="PTHR23429">
    <property type="entry name" value="GLUCOSE-6-PHOSPHATE 1-DEHYDROGENASE G6PD"/>
    <property type="match status" value="1"/>
</dbReference>
<sequence length="562" mass="61532">MAHISQTPVPPTSGVVGGSTSSDPAATVHVPVRPATPAPASGTSAAFGSSAAFGAPATGTAAGARGAAKLPTSCDFTVFGGTGDLAMRKLLPALYSRDLEGHLPADTRIIGVSRSELDDDGYRAEVRAALHRFVEPERLDETVVERLLGRLHHLCLDAHDPEGWHLLHALLKDRPHEEETIRVFYLAVAPVIFGPTCNRLADLGLADERARVVMEKPIGHDLESSREVNDAVGDVFDEKQIFRIDHYLGKESVQNLLVTRFANTFLEPLWSSRWVDHVQITAAETVGVGTRGGYYDHAGAMRDMLQNHLLQLLCLVAMEPPTFVGRENVRDEKLKVLQALRPLTPADVDRLTVRGQYGAGLVDGAPAAGYNEDLGEHVPEGGSRTETFVALRAEVQNWRWAGVPFYLRTGKRMSTRYSEIVVVFKQPPHEMFPHATGPVVGNRLHIRVQPDEGMQLLVTAKEPGPGGIRLRPVSLDLSYATTFAERSPDAYERLLMDVVRGDPTLFMRRDEVEAAWTWVAPILETWAASHEAPKRYPAGTSGPYASAALLERDGRSWQEPDQ</sequence>
<keyword evidence="5 7" id="KW-0560">Oxidoreductase</keyword>
<reference evidence="11" key="1">
    <citation type="submission" date="2022-05" db="EMBL/GenBank/DDBJ databases">
        <authorList>
            <person name="Tuo L."/>
        </authorList>
    </citation>
    <scope>NUCLEOTIDE SEQUENCE</scope>
    <source>
        <strain evidence="11">BSK12Z-4</strain>
    </source>
</reference>
<evidence type="ECO:0000256" key="2">
    <source>
        <dbReference type="ARBA" id="ARBA00009975"/>
    </source>
</evidence>
<evidence type="ECO:0000256" key="5">
    <source>
        <dbReference type="ARBA" id="ARBA00023002"/>
    </source>
</evidence>
<evidence type="ECO:0000256" key="6">
    <source>
        <dbReference type="ARBA" id="ARBA00023277"/>
    </source>
</evidence>
<dbReference type="NCBIfam" id="TIGR00871">
    <property type="entry name" value="zwf"/>
    <property type="match status" value="1"/>
</dbReference>
<dbReference type="PRINTS" id="PR00079">
    <property type="entry name" value="G6PDHDRGNASE"/>
</dbReference>
<dbReference type="AlphaFoldDB" id="A0A9X2D7S5"/>
<dbReference type="GO" id="GO:0005829">
    <property type="term" value="C:cytosol"/>
    <property type="evidence" value="ECO:0007669"/>
    <property type="project" value="TreeGrafter"/>
</dbReference>
<feature type="binding site" evidence="7">
    <location>
        <position position="303"/>
    </location>
    <ligand>
        <name>substrate</name>
    </ligand>
</feature>
<keyword evidence="3 7" id="KW-0313">Glucose metabolism</keyword>
<feature type="active site" description="Proton acceptor" evidence="7">
    <location>
        <position position="308"/>
    </location>
</feature>
<evidence type="ECO:0000256" key="3">
    <source>
        <dbReference type="ARBA" id="ARBA00022526"/>
    </source>
</evidence>
<evidence type="ECO:0000256" key="7">
    <source>
        <dbReference type="HAMAP-Rule" id="MF_00966"/>
    </source>
</evidence>
<name>A0A9X2D7S5_9ACTN</name>
<comment type="caution">
    <text evidence="11">The sequence shown here is derived from an EMBL/GenBank/DDBJ whole genome shotgun (WGS) entry which is preliminary data.</text>
</comment>
<dbReference type="EMBL" id="JAMOIL010000012">
    <property type="protein sequence ID" value="MCM0620832.1"/>
    <property type="molecule type" value="Genomic_DNA"/>
</dbReference>
<feature type="binding site" evidence="7">
    <location>
        <position position="250"/>
    </location>
    <ligand>
        <name>substrate</name>
    </ligand>
</feature>
<dbReference type="InterPro" id="IPR022675">
    <property type="entry name" value="G6P_DH_C"/>
</dbReference>
<feature type="binding site" evidence="7">
    <location>
        <position position="114"/>
    </location>
    <ligand>
        <name>NADP(+)</name>
        <dbReference type="ChEBI" id="CHEBI:58349"/>
    </ligand>
</feature>
<evidence type="ECO:0000259" key="9">
    <source>
        <dbReference type="Pfam" id="PF00479"/>
    </source>
</evidence>
<comment type="function">
    <text evidence="7">Catalyzes the oxidation of glucose 6-phosphate to 6-phosphogluconolactone.</text>
</comment>
<feature type="binding site" evidence="7">
    <location>
        <position position="411"/>
    </location>
    <ligand>
        <name>substrate</name>
    </ligand>
</feature>
<feature type="binding site" evidence="7">
    <location>
        <position position="284"/>
    </location>
    <ligand>
        <name>substrate</name>
    </ligand>
</feature>
<feature type="compositionally biased region" description="Low complexity" evidence="8">
    <location>
        <begin position="33"/>
        <end position="45"/>
    </location>
</feature>
<dbReference type="PIRSF" id="PIRSF000110">
    <property type="entry name" value="G6PD"/>
    <property type="match status" value="1"/>
</dbReference>
<evidence type="ECO:0000256" key="4">
    <source>
        <dbReference type="ARBA" id="ARBA00022857"/>
    </source>
</evidence>
<dbReference type="Gene3D" id="3.40.50.720">
    <property type="entry name" value="NAD(P)-binding Rossmann-like Domain"/>
    <property type="match status" value="1"/>
</dbReference>
<keyword evidence="12" id="KW-1185">Reference proteome</keyword>
<keyword evidence="4 7" id="KW-0521">NADP</keyword>
<evidence type="ECO:0000313" key="12">
    <source>
        <dbReference type="Proteomes" id="UP001139485"/>
    </source>
</evidence>
<dbReference type="HAMAP" id="MF_00966">
    <property type="entry name" value="G6PD"/>
    <property type="match status" value="1"/>
</dbReference>
<dbReference type="EC" id="1.1.1.49" evidence="7"/>
<dbReference type="InterPro" id="IPR036291">
    <property type="entry name" value="NAD(P)-bd_dom_sf"/>
</dbReference>
<evidence type="ECO:0000256" key="1">
    <source>
        <dbReference type="ARBA" id="ARBA00004937"/>
    </source>
</evidence>
<feature type="region of interest" description="Disordered" evidence="8">
    <location>
        <begin position="533"/>
        <end position="562"/>
    </location>
</feature>
<organism evidence="11 12">
    <name type="scientific">Nocardioides bruguierae</name>
    <dbReference type="NCBI Taxonomy" id="2945102"/>
    <lineage>
        <taxon>Bacteria</taxon>
        <taxon>Bacillati</taxon>
        <taxon>Actinomycetota</taxon>
        <taxon>Actinomycetes</taxon>
        <taxon>Propionibacteriales</taxon>
        <taxon>Nocardioidaceae</taxon>
        <taxon>Nocardioides</taxon>
    </lineage>
</organism>
<dbReference type="GO" id="GO:0050661">
    <property type="term" value="F:NADP binding"/>
    <property type="evidence" value="ECO:0007669"/>
    <property type="project" value="UniProtKB-UniRule"/>
</dbReference>
<feature type="binding site" evidence="7">
    <location>
        <position position="216"/>
    </location>
    <ligand>
        <name>NADP(+)</name>
        <dbReference type="ChEBI" id="CHEBI:58349"/>
    </ligand>
</feature>
<feature type="domain" description="Glucose-6-phosphate dehydrogenase C-terminal" evidence="10">
    <location>
        <begin position="257"/>
        <end position="558"/>
    </location>
</feature>
<dbReference type="PROSITE" id="PS00069">
    <property type="entry name" value="G6P_DEHYDROGENASE"/>
    <property type="match status" value="1"/>
</dbReference>
<comment type="catalytic activity">
    <reaction evidence="7">
        <text>D-glucose 6-phosphate + NADP(+) = 6-phospho-D-glucono-1,5-lactone + NADPH + H(+)</text>
        <dbReference type="Rhea" id="RHEA:15841"/>
        <dbReference type="ChEBI" id="CHEBI:15378"/>
        <dbReference type="ChEBI" id="CHEBI:57783"/>
        <dbReference type="ChEBI" id="CHEBI:57955"/>
        <dbReference type="ChEBI" id="CHEBI:58349"/>
        <dbReference type="ChEBI" id="CHEBI:61548"/>
        <dbReference type="EC" id="1.1.1.49"/>
    </reaction>
</comment>
<dbReference type="SUPFAM" id="SSF51735">
    <property type="entry name" value="NAD(P)-binding Rossmann-fold domains"/>
    <property type="match status" value="1"/>
</dbReference>
<feature type="compositionally biased region" description="Low complexity" evidence="8">
    <location>
        <begin position="12"/>
        <end position="22"/>
    </location>
</feature>
<comment type="pathway">
    <text evidence="1 7">Carbohydrate degradation; pentose phosphate pathway; D-ribulose 5-phosphate from D-glucose 6-phosphate (oxidative stage): step 1/3.</text>
</comment>
<dbReference type="PANTHER" id="PTHR23429:SF0">
    <property type="entry name" value="GLUCOSE-6-PHOSPHATE 1-DEHYDROGENASE"/>
    <property type="match status" value="1"/>
</dbReference>
<evidence type="ECO:0000313" key="11">
    <source>
        <dbReference type="EMBL" id="MCM0620832.1"/>
    </source>
</evidence>
<feature type="binding site" evidence="7">
    <location>
        <position position="246"/>
    </location>
    <ligand>
        <name>substrate</name>
    </ligand>
</feature>
<dbReference type="Pfam" id="PF00479">
    <property type="entry name" value="G6PD_N"/>
    <property type="match status" value="1"/>
</dbReference>
<dbReference type="InterPro" id="IPR019796">
    <property type="entry name" value="G6P_DH_AS"/>
</dbReference>
<proteinExistence type="inferred from homology"/>
<gene>
    <name evidence="7 11" type="primary">zwf</name>
    <name evidence="11" type="ORF">M8330_11080</name>
</gene>
<dbReference type="GO" id="GO:0006006">
    <property type="term" value="P:glucose metabolic process"/>
    <property type="evidence" value="ECO:0007669"/>
    <property type="project" value="UniProtKB-KW"/>
</dbReference>
<keyword evidence="6 7" id="KW-0119">Carbohydrate metabolism</keyword>
<feature type="compositionally biased region" description="Basic and acidic residues" evidence="8">
    <location>
        <begin position="550"/>
        <end position="562"/>
    </location>
</feature>
<dbReference type="Proteomes" id="UP001139485">
    <property type="component" value="Unassembled WGS sequence"/>
</dbReference>
<feature type="domain" description="Glucose-6-phosphate dehydrogenase NAD-binding" evidence="9">
    <location>
        <begin position="78"/>
        <end position="255"/>
    </location>
</feature>
<dbReference type="GO" id="GO:0009051">
    <property type="term" value="P:pentose-phosphate shunt, oxidative branch"/>
    <property type="evidence" value="ECO:0007669"/>
    <property type="project" value="TreeGrafter"/>
</dbReference>
<dbReference type="GO" id="GO:0004345">
    <property type="term" value="F:glucose-6-phosphate dehydrogenase activity"/>
    <property type="evidence" value="ECO:0007669"/>
    <property type="project" value="UniProtKB-UniRule"/>
</dbReference>
<evidence type="ECO:0000259" key="10">
    <source>
        <dbReference type="Pfam" id="PF02781"/>
    </source>
</evidence>
<feature type="region of interest" description="Disordered" evidence="8">
    <location>
        <begin position="1"/>
        <end position="45"/>
    </location>
</feature>
<dbReference type="InterPro" id="IPR001282">
    <property type="entry name" value="G6P_DH"/>
</dbReference>
<dbReference type="Gene3D" id="3.30.360.10">
    <property type="entry name" value="Dihydrodipicolinate Reductase, domain 2"/>
    <property type="match status" value="1"/>
</dbReference>
<dbReference type="Pfam" id="PF02781">
    <property type="entry name" value="G6PD_C"/>
    <property type="match status" value="1"/>
</dbReference>
<comment type="similarity">
    <text evidence="2 7">Belongs to the glucose-6-phosphate dehydrogenase family.</text>
</comment>
<accession>A0A9X2D7S5</accession>
<evidence type="ECO:0000256" key="8">
    <source>
        <dbReference type="SAM" id="MobiDB-lite"/>
    </source>
</evidence>